<comment type="caution">
    <text evidence="4">The sequence shown here is derived from an EMBL/GenBank/DDBJ whole genome shotgun (WGS) entry which is preliminary data.</text>
</comment>
<dbReference type="Proteomes" id="UP000198287">
    <property type="component" value="Unassembled WGS sequence"/>
</dbReference>
<feature type="transmembrane region" description="Helical" evidence="2">
    <location>
        <begin position="472"/>
        <end position="496"/>
    </location>
</feature>
<feature type="signal peptide" evidence="3">
    <location>
        <begin position="1"/>
        <end position="22"/>
    </location>
</feature>
<keyword evidence="2" id="KW-1133">Transmembrane helix</keyword>
<accession>A0A226E064</accession>
<feature type="transmembrane region" description="Helical" evidence="2">
    <location>
        <begin position="348"/>
        <end position="371"/>
    </location>
</feature>
<feature type="transmembrane region" description="Helical" evidence="2">
    <location>
        <begin position="378"/>
        <end position="401"/>
    </location>
</feature>
<evidence type="ECO:0000313" key="4">
    <source>
        <dbReference type="EMBL" id="OXA50357.1"/>
    </source>
</evidence>
<dbReference type="Gene3D" id="1.20.1070.10">
    <property type="entry name" value="Rhodopsin 7-helix transmembrane proteins"/>
    <property type="match status" value="2"/>
</dbReference>
<feature type="chain" id="PRO_5013234427" evidence="3">
    <location>
        <begin position="23"/>
        <end position="639"/>
    </location>
</feature>
<reference evidence="4 5" key="1">
    <citation type="submission" date="2015-12" db="EMBL/GenBank/DDBJ databases">
        <title>The genome of Folsomia candida.</title>
        <authorList>
            <person name="Faddeeva A."/>
            <person name="Derks M.F."/>
            <person name="Anvar Y."/>
            <person name="Smit S."/>
            <person name="Van Straalen N."/>
            <person name="Roelofs D."/>
        </authorList>
    </citation>
    <scope>NUCLEOTIDE SEQUENCE [LARGE SCALE GENOMIC DNA]</scope>
    <source>
        <strain evidence="4 5">VU population</strain>
        <tissue evidence="4">Whole body</tissue>
    </source>
</reference>
<feature type="transmembrane region" description="Helical" evidence="2">
    <location>
        <begin position="421"/>
        <end position="443"/>
    </location>
</feature>
<feature type="compositionally biased region" description="Low complexity" evidence="1">
    <location>
        <begin position="105"/>
        <end position="115"/>
    </location>
</feature>
<name>A0A226E064_FOLCA</name>
<feature type="region of interest" description="Disordered" evidence="1">
    <location>
        <begin position="604"/>
        <end position="639"/>
    </location>
</feature>
<feature type="transmembrane region" description="Helical" evidence="2">
    <location>
        <begin position="548"/>
        <end position="568"/>
    </location>
</feature>
<protein>
    <submittedName>
        <fullName evidence="4">G-protein coupled receptor Mth2</fullName>
    </submittedName>
</protein>
<dbReference type="AlphaFoldDB" id="A0A226E064"/>
<dbReference type="InterPro" id="IPR052808">
    <property type="entry name" value="GPCR_Mth-like"/>
</dbReference>
<dbReference type="PANTHER" id="PTHR46953">
    <property type="entry name" value="G-PROTEIN COUPLED RECEPTOR MTH-LIKE 1-RELATED"/>
    <property type="match status" value="1"/>
</dbReference>
<keyword evidence="2" id="KW-0472">Membrane</keyword>
<feature type="transmembrane region" description="Helical" evidence="2">
    <location>
        <begin position="516"/>
        <end position="541"/>
    </location>
</feature>
<organism evidence="4 5">
    <name type="scientific">Folsomia candida</name>
    <name type="common">Springtail</name>
    <dbReference type="NCBI Taxonomy" id="158441"/>
    <lineage>
        <taxon>Eukaryota</taxon>
        <taxon>Metazoa</taxon>
        <taxon>Ecdysozoa</taxon>
        <taxon>Arthropoda</taxon>
        <taxon>Hexapoda</taxon>
        <taxon>Collembola</taxon>
        <taxon>Entomobryomorpha</taxon>
        <taxon>Isotomoidea</taxon>
        <taxon>Isotomidae</taxon>
        <taxon>Proisotominae</taxon>
        <taxon>Folsomia</taxon>
    </lineage>
</organism>
<evidence type="ECO:0000256" key="3">
    <source>
        <dbReference type="SAM" id="SignalP"/>
    </source>
</evidence>
<feature type="region of interest" description="Disordered" evidence="1">
    <location>
        <begin position="98"/>
        <end position="120"/>
    </location>
</feature>
<dbReference type="OMA" id="CENAMIR"/>
<keyword evidence="3" id="KW-0732">Signal</keyword>
<evidence type="ECO:0000256" key="2">
    <source>
        <dbReference type="SAM" id="Phobius"/>
    </source>
</evidence>
<evidence type="ECO:0000256" key="1">
    <source>
        <dbReference type="SAM" id="MobiDB-lite"/>
    </source>
</evidence>
<gene>
    <name evidence="4" type="ORF">Fcan01_15312</name>
</gene>
<dbReference type="PANTHER" id="PTHR46953:SF1">
    <property type="entry name" value="G-PROTEIN COUPLED RECEPTOR MTH-LIKE 1-RELATED"/>
    <property type="match status" value="1"/>
</dbReference>
<dbReference type="OrthoDB" id="6134459at2759"/>
<feature type="compositionally biased region" description="Low complexity" evidence="1">
    <location>
        <begin position="621"/>
        <end position="630"/>
    </location>
</feature>
<keyword evidence="5" id="KW-1185">Reference proteome</keyword>
<sequence length="639" mass="73205">MRVYYFLLLFFALYFSTNSVSSSTLFLCKDYSDLRFSSENDTDFNVTTIIEENFLFVPKNLMSNNASTTFGLMNPSSLKCHQKTVTLIMQLGDGDAITGSENNGTSTTTTTSTTTMSPRHVSLLPLGKVERPKGPKKPPTVPKHVKLRGKIGPFFTPEGYLEYNHAYYNPQDFCVSRISNEEIEVQICPLNCSRPGHLCLPKCCGVGEVLVYWNFTCMPTPTPWTPFLYDDVHTRLSPKELKALEVHYVRPTLNCKWEEWAFSEVKRPRKNTTKPPDPAFFINRRWSKMSPELYCIDGFVNWSEGGGNVSYVKDEDHQVVLKCPPLPNNSSSSKIVNPTTVDARKDDLYAGVMYVASVFPFLTALVLALLFDRQNIHGLTILSNCVSLFFFYVTHGTVYYMAQRRNLLGDNRSPTCLSIAILSHFFFLTTFAWLTVVNFDLWLTFRDFRTEFIVPDYGIKSCYVASWARREYICSIVSTIIPINIILIVSTFKIFYDFDKGKNIMPKRVKGDKYSFHLFLKLFLVMGSIWSFDAIFCWFYNNGEQSPWFIMILDCAMFLQAIAIFVIFCCNRRTMKQLEEKYPCFKTVFKPLRKLLKIQEPTIDNTETTPATPGQGARKMSTLSTSTSGTMDRRKMTTQ</sequence>
<evidence type="ECO:0000313" key="5">
    <source>
        <dbReference type="Proteomes" id="UP000198287"/>
    </source>
</evidence>
<keyword evidence="4" id="KW-0675">Receptor</keyword>
<dbReference type="EMBL" id="LNIX01000009">
    <property type="protein sequence ID" value="OXA50357.1"/>
    <property type="molecule type" value="Genomic_DNA"/>
</dbReference>
<keyword evidence="2" id="KW-0812">Transmembrane</keyword>
<proteinExistence type="predicted"/>